<dbReference type="Proteomes" id="UP000822862">
    <property type="component" value="Chromosome"/>
</dbReference>
<evidence type="ECO:0000313" key="1">
    <source>
        <dbReference type="EMBL" id="QZA59406.1"/>
    </source>
</evidence>
<name>A0ABX8Z148_9BACT</name>
<dbReference type="RefSeq" id="WP_194844636.1">
    <property type="nucleotide sequence ID" value="NZ_CP075585.1"/>
</dbReference>
<evidence type="ECO:0000313" key="2">
    <source>
        <dbReference type="Proteomes" id="UP000822862"/>
    </source>
</evidence>
<organism evidence="1 2">
    <name type="scientific">Candidatus Rhabdochlamydia porcellionis</name>
    <dbReference type="NCBI Taxonomy" id="225148"/>
    <lineage>
        <taxon>Bacteria</taxon>
        <taxon>Pseudomonadati</taxon>
        <taxon>Chlamydiota</taxon>
        <taxon>Chlamydiia</taxon>
        <taxon>Parachlamydiales</taxon>
        <taxon>Candidatus Rhabdochlamydiaceae</taxon>
        <taxon>Candidatus Rhabdochlamydia</taxon>
    </lineage>
</organism>
<proteinExistence type="predicted"/>
<sequence>MAINIIKSLELAWQNDSFYMQTISKNATNIFKSGVAGCLAGRITRTISPKDGAIFLIANRISDTFIEFIESSFVKNPFMSNTDDEKSIRFLTKFILSKILTDKMIFLVNGKPLPSRLFSVIKFLSIVTVIDVVFDRIALYFPLCLKPRFS</sequence>
<reference evidence="1 2" key="2">
    <citation type="submission" date="2021-05" db="EMBL/GenBank/DDBJ databases">
        <title>Ecology and evolution of chlamydial symbionts of arthropods.</title>
        <authorList>
            <person name="Halter T."/>
            <person name="Sixt B.S."/>
            <person name="Toenshoff E.R."/>
            <person name="Koestlbacher S."/>
            <person name="Schulz F."/>
            <person name="Kostanjsek R."/>
            <person name="Collingro A."/>
            <person name="Hendrickx F."/>
            <person name="Horn M."/>
        </authorList>
    </citation>
    <scope>NUCLEOTIDE SEQUENCE [LARGE SCALE GENOMIC DNA]</scope>
    <source>
        <strain evidence="1 2">15C</strain>
    </source>
</reference>
<gene>
    <name evidence="1" type="ORF">RHAB15C_0001293</name>
</gene>
<dbReference type="EMBL" id="CP075585">
    <property type="protein sequence ID" value="QZA59406.1"/>
    <property type="molecule type" value="Genomic_DNA"/>
</dbReference>
<keyword evidence="2" id="KW-1185">Reference proteome</keyword>
<reference evidence="1 2" key="1">
    <citation type="submission" date="2020-01" db="EMBL/GenBank/DDBJ databases">
        <authorList>
            <person name="Sixt B."/>
            <person name="Schulz F."/>
            <person name="Kostanjsek R."/>
            <person name="Koestlbacher S."/>
            <person name="Collingro A."/>
            <person name="Toenshoff E."/>
            <person name="Horn M."/>
        </authorList>
    </citation>
    <scope>NUCLEOTIDE SEQUENCE [LARGE SCALE GENOMIC DNA]</scope>
    <source>
        <strain evidence="1 2">15C</strain>
    </source>
</reference>
<accession>A0ABX8Z148</accession>
<protein>
    <submittedName>
        <fullName evidence="1">Uncharacterized protein</fullName>
    </submittedName>
</protein>